<reference evidence="2" key="2">
    <citation type="submission" date="2018-05" db="EMBL/GenBank/DDBJ databases">
        <title>OpunRS2 (Oryza punctata Reference Sequence Version 2).</title>
        <authorList>
            <person name="Zhang J."/>
            <person name="Kudrna D."/>
            <person name="Lee S."/>
            <person name="Talag J."/>
            <person name="Welchert J."/>
            <person name="Wing R.A."/>
        </authorList>
    </citation>
    <scope>NUCLEOTIDE SEQUENCE [LARGE SCALE GENOMIC DNA]</scope>
</reference>
<dbReference type="Proteomes" id="UP000026962">
    <property type="component" value="Chromosome 8"/>
</dbReference>
<dbReference type="AlphaFoldDB" id="A0A0E0LUB8"/>
<proteinExistence type="predicted"/>
<reference evidence="2" key="1">
    <citation type="submission" date="2015-04" db="UniProtKB">
        <authorList>
            <consortium name="EnsemblPlants"/>
        </authorList>
    </citation>
    <scope>IDENTIFICATION</scope>
</reference>
<accession>A0A0E0LUB8</accession>
<organism evidence="2">
    <name type="scientific">Oryza punctata</name>
    <name type="common">Red rice</name>
    <dbReference type="NCBI Taxonomy" id="4537"/>
    <lineage>
        <taxon>Eukaryota</taxon>
        <taxon>Viridiplantae</taxon>
        <taxon>Streptophyta</taxon>
        <taxon>Embryophyta</taxon>
        <taxon>Tracheophyta</taxon>
        <taxon>Spermatophyta</taxon>
        <taxon>Magnoliopsida</taxon>
        <taxon>Liliopsida</taxon>
        <taxon>Poales</taxon>
        <taxon>Poaceae</taxon>
        <taxon>BOP clade</taxon>
        <taxon>Oryzoideae</taxon>
        <taxon>Oryzeae</taxon>
        <taxon>Oryzinae</taxon>
        <taxon>Oryza</taxon>
    </lineage>
</organism>
<sequence length="75" mass="8043">MEEEDDTVAVDGGGQRAAAPSQVRRCSSEPRATTDDCFMSYICISCSMWLAAGDWVESAGDGDVGGWDQMENSTE</sequence>
<dbReference type="EnsemblPlants" id="OPUNC08G11510.1">
    <property type="protein sequence ID" value="OPUNC08G11510.1"/>
    <property type="gene ID" value="OPUNC08G11510"/>
</dbReference>
<feature type="region of interest" description="Disordered" evidence="1">
    <location>
        <begin position="1"/>
        <end position="26"/>
    </location>
</feature>
<keyword evidence="3" id="KW-1185">Reference proteome</keyword>
<protein>
    <submittedName>
        <fullName evidence="2">Uncharacterized protein</fullName>
    </submittedName>
</protein>
<evidence type="ECO:0000256" key="1">
    <source>
        <dbReference type="SAM" id="MobiDB-lite"/>
    </source>
</evidence>
<dbReference type="HOGENOM" id="CLU_2675380_0_0_1"/>
<evidence type="ECO:0000313" key="2">
    <source>
        <dbReference type="EnsemblPlants" id="OPUNC08G11510.1"/>
    </source>
</evidence>
<evidence type="ECO:0000313" key="3">
    <source>
        <dbReference type="Proteomes" id="UP000026962"/>
    </source>
</evidence>
<name>A0A0E0LUB8_ORYPU</name>
<dbReference type="Gramene" id="OPUNC08G11510.1">
    <property type="protein sequence ID" value="OPUNC08G11510.1"/>
    <property type="gene ID" value="OPUNC08G11510"/>
</dbReference>